<comment type="similarity">
    <text evidence="2">Belongs to the fasciclin-like AGP family.</text>
</comment>
<dbReference type="InterPro" id="IPR000782">
    <property type="entry name" value="FAS1_domain"/>
</dbReference>
<evidence type="ECO:0000256" key="7">
    <source>
        <dbReference type="ARBA" id="ARBA00022974"/>
    </source>
</evidence>
<dbReference type="GO" id="GO:0005886">
    <property type="term" value="C:plasma membrane"/>
    <property type="evidence" value="ECO:0007669"/>
    <property type="project" value="UniProtKB-SubCell"/>
</dbReference>
<dbReference type="Gramene" id="NC12G0249900.1">
    <property type="protein sequence ID" value="NC12G0249900.1:cds"/>
    <property type="gene ID" value="NC12G0249900"/>
</dbReference>
<keyword evidence="10" id="KW-0449">Lipoprotein</keyword>
<sequence length="395" mass="41186">MGTASTVVAFLLLAFLAGGPLTGEAHNITRILAKFPNFSTFNHYLSVTHLAAEINRRTTITVFAVDNSAMADLLAKDLPIASIKNELSLHVCLDYFGAKKLHQITNGTALCATLYQATGSAPGTSGFINITDLTGGKVGFGAVDNGDLDASFVKSLKEIPYNISVIQISSILSSPVAEAPAPSPAELNLTSLMSKQGCKNFADLLTATGAVKTYMDNVVGGLTVFCPTDEVITKFGPTYKNLTKNEKQTLLLYHAAPIYLPIASLKSNNGPLNTLATNGASNYAFTVQNQGEEVTLRTKVVTASITGTLYDQDPVAIFTIDKVLEPKELFKGAPAPAPAADSPAPSSSADAHSSSPSPDSPDSAPSDSDTADSSDSIKLVAGGSSLLMVVVALLL</sequence>
<evidence type="ECO:0000256" key="4">
    <source>
        <dbReference type="ARBA" id="ARBA00022622"/>
    </source>
</evidence>
<feature type="region of interest" description="Disordered" evidence="12">
    <location>
        <begin position="332"/>
        <end position="376"/>
    </location>
</feature>
<evidence type="ECO:0000256" key="6">
    <source>
        <dbReference type="ARBA" id="ARBA00022737"/>
    </source>
</evidence>
<feature type="domain" description="FAS1" evidence="14">
    <location>
        <begin position="25"/>
        <end position="172"/>
    </location>
</feature>
<gene>
    <name evidence="15" type="ORF">NYM_LOCUS9140</name>
</gene>
<evidence type="ECO:0000256" key="11">
    <source>
        <dbReference type="ARBA" id="ARBA00024686"/>
    </source>
</evidence>
<evidence type="ECO:0000259" key="14">
    <source>
        <dbReference type="PROSITE" id="PS50213"/>
    </source>
</evidence>
<protein>
    <recommendedName>
        <fullName evidence="14">FAS1 domain-containing protein</fullName>
    </recommendedName>
</protein>
<keyword evidence="7" id="KW-0654">Proteoglycan</keyword>
<feature type="domain" description="FAS1" evidence="14">
    <location>
        <begin position="185"/>
        <end position="324"/>
    </location>
</feature>
<keyword evidence="4" id="KW-0336">GPI-anchor</keyword>
<dbReference type="EMBL" id="LR721777">
    <property type="protein sequence ID" value="VVV78098.1"/>
    <property type="molecule type" value="Genomic_DNA"/>
</dbReference>
<organism evidence="15">
    <name type="scientific">Nymphaea colorata</name>
    <name type="common">pocket water lily</name>
    <dbReference type="NCBI Taxonomy" id="210225"/>
    <lineage>
        <taxon>Eukaryota</taxon>
        <taxon>Viridiplantae</taxon>
        <taxon>Streptophyta</taxon>
        <taxon>Embryophyta</taxon>
        <taxon>Tracheophyta</taxon>
        <taxon>Spermatophyta</taxon>
        <taxon>Magnoliopsida</taxon>
        <taxon>Nymphaeales</taxon>
        <taxon>Nymphaeaceae</taxon>
        <taxon>Nymphaea</taxon>
    </lineage>
</organism>
<dbReference type="InterPro" id="IPR036378">
    <property type="entry name" value="FAS1_dom_sf"/>
</dbReference>
<evidence type="ECO:0000256" key="13">
    <source>
        <dbReference type="SAM" id="SignalP"/>
    </source>
</evidence>
<evidence type="ECO:0000256" key="12">
    <source>
        <dbReference type="SAM" id="MobiDB-lite"/>
    </source>
</evidence>
<comment type="subcellular location">
    <subcellularLocation>
        <location evidence="1">Cell membrane</location>
        <topology evidence="1">Lipid-anchor</topology>
        <topology evidence="1">GPI-anchor</topology>
    </subcellularLocation>
</comment>
<name>A0A5K0YKZ9_9MAGN</name>
<feature type="compositionally biased region" description="Low complexity" evidence="12">
    <location>
        <begin position="338"/>
        <end position="376"/>
    </location>
</feature>
<evidence type="ECO:0000256" key="1">
    <source>
        <dbReference type="ARBA" id="ARBA00004609"/>
    </source>
</evidence>
<keyword evidence="5 13" id="KW-0732">Signal</keyword>
<evidence type="ECO:0000256" key="2">
    <source>
        <dbReference type="ARBA" id="ARBA00007843"/>
    </source>
</evidence>
<dbReference type="GO" id="GO:0098552">
    <property type="term" value="C:side of membrane"/>
    <property type="evidence" value="ECO:0007669"/>
    <property type="project" value="UniProtKB-KW"/>
</dbReference>
<dbReference type="SMART" id="SM00554">
    <property type="entry name" value="FAS1"/>
    <property type="match status" value="1"/>
</dbReference>
<keyword evidence="8" id="KW-0472">Membrane</keyword>
<feature type="signal peptide" evidence="13">
    <location>
        <begin position="1"/>
        <end position="25"/>
    </location>
</feature>
<dbReference type="OMA" id="EEMPYNI"/>
<dbReference type="AlphaFoldDB" id="A0A5K0YKZ9"/>
<evidence type="ECO:0000256" key="10">
    <source>
        <dbReference type="ARBA" id="ARBA00023288"/>
    </source>
</evidence>
<evidence type="ECO:0000256" key="5">
    <source>
        <dbReference type="ARBA" id="ARBA00022729"/>
    </source>
</evidence>
<proteinExistence type="inferred from homology"/>
<feature type="chain" id="PRO_5023828061" description="FAS1 domain-containing protein" evidence="13">
    <location>
        <begin position="26"/>
        <end position="395"/>
    </location>
</feature>
<dbReference type="Gene3D" id="2.30.180.10">
    <property type="entry name" value="FAS1 domain"/>
    <property type="match status" value="2"/>
</dbReference>
<dbReference type="OrthoDB" id="682048at2759"/>
<dbReference type="SUPFAM" id="SSF82153">
    <property type="entry name" value="FAS1 domain"/>
    <property type="match status" value="2"/>
</dbReference>
<keyword evidence="9" id="KW-0325">Glycoprotein</keyword>
<accession>A0A5K0YKZ9</accession>
<evidence type="ECO:0000256" key="3">
    <source>
        <dbReference type="ARBA" id="ARBA00022475"/>
    </source>
</evidence>
<dbReference type="InterPro" id="IPR033254">
    <property type="entry name" value="Plant_FLA"/>
</dbReference>
<dbReference type="FunFam" id="2.30.180.10:FF:000010">
    <property type="entry name" value="Fasciclin-like arabinogalactan protein 2"/>
    <property type="match status" value="1"/>
</dbReference>
<dbReference type="Pfam" id="PF02469">
    <property type="entry name" value="Fasciclin"/>
    <property type="match status" value="2"/>
</dbReference>
<reference evidence="15" key="1">
    <citation type="submission" date="2019-09" db="EMBL/GenBank/DDBJ databases">
        <authorList>
            <person name="Zhang L."/>
        </authorList>
    </citation>
    <scope>NUCLEOTIDE SEQUENCE</scope>
</reference>
<comment type="function">
    <text evidence="11">May be a cell surface adhesion protein.</text>
</comment>
<evidence type="ECO:0000313" key="15">
    <source>
        <dbReference type="EMBL" id="VVV78098.1"/>
    </source>
</evidence>
<evidence type="ECO:0000256" key="9">
    <source>
        <dbReference type="ARBA" id="ARBA00023180"/>
    </source>
</evidence>
<evidence type="ECO:0000256" key="8">
    <source>
        <dbReference type="ARBA" id="ARBA00023136"/>
    </source>
</evidence>
<keyword evidence="6" id="KW-0677">Repeat</keyword>
<dbReference type="PANTHER" id="PTHR32382:SF4">
    <property type="entry name" value="FASCICLIN-LIKE ARABINOGALACTAN PROTEIN 1"/>
    <property type="match status" value="1"/>
</dbReference>
<keyword evidence="3" id="KW-1003">Cell membrane</keyword>
<dbReference type="PANTHER" id="PTHR32382">
    <property type="entry name" value="FASCICLIN-LIKE ARABINOGALACTAN PROTEIN"/>
    <property type="match status" value="1"/>
</dbReference>
<dbReference type="FunFam" id="2.30.180.10:FF:000008">
    <property type="entry name" value="Fasciclin-like arabinogalactan protein 10"/>
    <property type="match status" value="1"/>
</dbReference>
<dbReference type="PROSITE" id="PS50213">
    <property type="entry name" value="FAS1"/>
    <property type="match status" value="2"/>
</dbReference>